<dbReference type="InterPro" id="IPR038765">
    <property type="entry name" value="Papain-like_cys_pep_sf"/>
</dbReference>
<dbReference type="GO" id="GO:0006508">
    <property type="term" value="P:proteolysis"/>
    <property type="evidence" value="ECO:0007669"/>
    <property type="project" value="UniProtKB-KW"/>
</dbReference>
<dbReference type="SUPFAM" id="SSF54001">
    <property type="entry name" value="Cysteine proteinases"/>
    <property type="match status" value="1"/>
</dbReference>
<dbReference type="GO" id="GO:0008234">
    <property type="term" value="F:cysteine-type peptidase activity"/>
    <property type="evidence" value="ECO:0007669"/>
    <property type="project" value="UniProtKB-KW"/>
</dbReference>
<dbReference type="Proteomes" id="UP000034150">
    <property type="component" value="Unassembled WGS sequence"/>
</dbReference>
<comment type="similarity">
    <text evidence="1">Belongs to the peptidase C40 family.</text>
</comment>
<dbReference type="Pfam" id="PF00877">
    <property type="entry name" value="NLPC_P60"/>
    <property type="match status" value="1"/>
</dbReference>
<dbReference type="Gene3D" id="3.90.1720.10">
    <property type="entry name" value="endopeptidase domain like (from Nostoc punctiforme)"/>
    <property type="match status" value="1"/>
</dbReference>
<keyword evidence="3" id="KW-0378">Hydrolase</keyword>
<organism evidence="9 10">
    <name type="scientific">Mycolicibacterium obuense</name>
    <dbReference type="NCBI Taxonomy" id="1807"/>
    <lineage>
        <taxon>Bacteria</taxon>
        <taxon>Bacillati</taxon>
        <taxon>Actinomycetota</taxon>
        <taxon>Actinomycetes</taxon>
        <taxon>Mycobacteriales</taxon>
        <taxon>Mycobacteriaceae</taxon>
        <taxon>Mycolicibacterium</taxon>
    </lineage>
</organism>
<feature type="chain" id="PRO_5005635451" evidence="7">
    <location>
        <begin position="27"/>
        <end position="469"/>
    </location>
</feature>
<dbReference type="AlphaFoldDB" id="A0A0M2K6Z6"/>
<accession>A0A0M2K6Z6</accession>
<feature type="coiled-coil region" evidence="5">
    <location>
        <begin position="181"/>
        <end position="215"/>
    </location>
</feature>
<evidence type="ECO:0000256" key="1">
    <source>
        <dbReference type="ARBA" id="ARBA00007074"/>
    </source>
</evidence>
<dbReference type="PANTHER" id="PTHR47359">
    <property type="entry name" value="PEPTIDOGLYCAN DL-ENDOPEPTIDASE CWLO"/>
    <property type="match status" value="1"/>
</dbReference>
<feature type="domain" description="NlpC/P60" evidence="8">
    <location>
        <begin position="337"/>
        <end position="469"/>
    </location>
</feature>
<feature type="region of interest" description="Disordered" evidence="6">
    <location>
        <begin position="231"/>
        <end position="264"/>
    </location>
</feature>
<keyword evidence="7" id="KW-0732">Signal</keyword>
<dbReference type="InterPro" id="IPR051794">
    <property type="entry name" value="PG_Endopeptidase_C40"/>
</dbReference>
<name>A0A0M2K6Z6_9MYCO</name>
<evidence type="ECO:0000256" key="5">
    <source>
        <dbReference type="SAM" id="Coils"/>
    </source>
</evidence>
<keyword evidence="5" id="KW-0175">Coiled coil</keyword>
<evidence type="ECO:0000256" key="6">
    <source>
        <dbReference type="SAM" id="MobiDB-lite"/>
    </source>
</evidence>
<dbReference type="InterPro" id="IPR049836">
    <property type="entry name" value="RipA"/>
</dbReference>
<proteinExistence type="inferred from homology"/>
<dbReference type="EMBL" id="LAUZ02000026">
    <property type="protein sequence ID" value="KKF02971.1"/>
    <property type="molecule type" value="Genomic_DNA"/>
</dbReference>
<evidence type="ECO:0000256" key="2">
    <source>
        <dbReference type="ARBA" id="ARBA00022670"/>
    </source>
</evidence>
<evidence type="ECO:0000313" key="9">
    <source>
        <dbReference type="EMBL" id="KKF02971.1"/>
    </source>
</evidence>
<dbReference type="PATRIC" id="fig|1807.13.peg.2676"/>
<evidence type="ECO:0000256" key="7">
    <source>
        <dbReference type="SAM" id="SignalP"/>
    </source>
</evidence>
<dbReference type="InterPro" id="IPR000064">
    <property type="entry name" value="NLP_P60_dom"/>
</dbReference>
<dbReference type="OrthoDB" id="4771638at2"/>
<evidence type="ECO:0000256" key="4">
    <source>
        <dbReference type="ARBA" id="ARBA00022807"/>
    </source>
</evidence>
<gene>
    <name evidence="9" type="ORF">WN67_05670</name>
</gene>
<evidence type="ECO:0000313" key="10">
    <source>
        <dbReference type="Proteomes" id="UP000034150"/>
    </source>
</evidence>
<dbReference type="PANTHER" id="PTHR47359:SF3">
    <property type="entry name" value="NLP_P60 DOMAIN-CONTAINING PROTEIN-RELATED"/>
    <property type="match status" value="1"/>
</dbReference>
<evidence type="ECO:0000256" key="3">
    <source>
        <dbReference type="ARBA" id="ARBA00022801"/>
    </source>
</evidence>
<sequence>MRCLTSLLTLCALMSTLMLSPSGIAAAEHDGAPDGDSKDIPSLVAAVAEANQRVADVGADIQIKQEGVNRALVEIAAARDILADAQREVAASEQGLADSQVAIDAAQQRFDQFAASMYMNGPSGALPLANGPEEILAGASTQQSLIISFQKVRDDLVRRQTDHANKLSTATAVRARAEGAAAEAQRRQDDAVTALQEAQQTFAARQDEINRLAAERDSAQARLGAIPPVAGTATAPTVPQPGAAQAPGDQWDRSDSLPADNSGAGLWDTTLPMVPSANVAGDPVAIINAILKIMATSVQLTADMGRKFLTKLGILSPAAAAADPGITNGRIPSLNGRQASEFVIRRAMSQLGVPYSWGGGNANGPSRGIDQGANTVGFDCSGLMLYAFAGVGIKLDHYSGSQYNAGRKVPSSQMRRGDLIFYGPNASQHESMYLGDGMMLEAPYTGSVVKISPVRTSGMTPYVTRLIEY</sequence>
<comment type="caution">
    <text evidence="9">The sequence shown here is derived from an EMBL/GenBank/DDBJ whole genome shotgun (WGS) entry which is preliminary data.</text>
</comment>
<keyword evidence="4" id="KW-0788">Thiol protease</keyword>
<dbReference type="NCBIfam" id="NF033741">
    <property type="entry name" value="NlpC_p60_RipA"/>
    <property type="match status" value="1"/>
</dbReference>
<evidence type="ECO:0000259" key="8">
    <source>
        <dbReference type="PROSITE" id="PS51935"/>
    </source>
</evidence>
<protein>
    <submittedName>
        <fullName evidence="9">Peptidase M23</fullName>
    </submittedName>
</protein>
<keyword evidence="10" id="KW-1185">Reference proteome</keyword>
<reference evidence="9 10" key="1">
    <citation type="journal article" date="2015" name="Genome Announc.">
        <title>Draft Genome Sequence of Mycobacterium obuense Strain UC1, Isolated from Patient Sputum.</title>
        <authorList>
            <person name="Greninger A.L."/>
            <person name="Cunningham G."/>
            <person name="Hsu E.D."/>
            <person name="Yu J.M."/>
            <person name="Chiu C.Y."/>
            <person name="Miller S."/>
        </authorList>
    </citation>
    <scope>NUCLEOTIDE SEQUENCE [LARGE SCALE GENOMIC DNA]</scope>
    <source>
        <strain evidence="9 10">UC1</strain>
    </source>
</reference>
<dbReference type="PROSITE" id="PS51935">
    <property type="entry name" value="NLPC_P60"/>
    <property type="match status" value="1"/>
</dbReference>
<feature type="signal peptide" evidence="7">
    <location>
        <begin position="1"/>
        <end position="26"/>
    </location>
</feature>
<keyword evidence="2" id="KW-0645">Protease</keyword>